<keyword evidence="2 4" id="KW-0863">Zinc-finger</keyword>
<dbReference type="InterPro" id="IPR035896">
    <property type="entry name" value="AN1-like_Znf"/>
</dbReference>
<dbReference type="Proteomes" id="UP000000598">
    <property type="component" value="Chromosome F"/>
</dbReference>
<name>Q6CJS9_KLULA</name>
<feature type="compositionally biased region" description="Basic and acidic residues" evidence="5">
    <location>
        <begin position="14"/>
        <end position="23"/>
    </location>
</feature>
<evidence type="ECO:0000313" key="8">
    <source>
        <dbReference type="Proteomes" id="UP000000598"/>
    </source>
</evidence>
<dbReference type="FunFam" id="4.10.1110.10:FF:000008">
    <property type="entry name" value="YOR052C-like protein"/>
    <property type="match status" value="1"/>
</dbReference>
<accession>Q6CJS9</accession>
<dbReference type="SMART" id="SM00154">
    <property type="entry name" value="ZnF_AN1"/>
    <property type="match status" value="1"/>
</dbReference>
<evidence type="ECO:0000259" key="6">
    <source>
        <dbReference type="PROSITE" id="PS51039"/>
    </source>
</evidence>
<dbReference type="OMA" id="LMENHSC"/>
<dbReference type="EMBL" id="CR382126">
    <property type="protein sequence ID" value="CAG98518.1"/>
    <property type="molecule type" value="Genomic_DNA"/>
</dbReference>
<keyword evidence="8" id="KW-1185">Reference proteome</keyword>
<dbReference type="PROSITE" id="PS51039">
    <property type="entry name" value="ZF_AN1"/>
    <property type="match status" value="1"/>
</dbReference>
<dbReference type="SUPFAM" id="SSF118310">
    <property type="entry name" value="AN1-like Zinc finger"/>
    <property type="match status" value="1"/>
</dbReference>
<dbReference type="Pfam" id="PF01428">
    <property type="entry name" value="zf-AN1"/>
    <property type="match status" value="1"/>
</dbReference>
<reference evidence="7 8" key="1">
    <citation type="journal article" date="2004" name="Nature">
        <title>Genome evolution in yeasts.</title>
        <authorList>
            <consortium name="Genolevures"/>
            <person name="Dujon B."/>
            <person name="Sherman D."/>
            <person name="Fischer G."/>
            <person name="Durrens P."/>
            <person name="Casaregola S."/>
            <person name="Lafontaine I."/>
            <person name="de Montigny J."/>
            <person name="Marck C."/>
            <person name="Neuveglise C."/>
            <person name="Talla E."/>
            <person name="Goffard N."/>
            <person name="Frangeul L."/>
            <person name="Aigle M."/>
            <person name="Anthouard V."/>
            <person name="Babour A."/>
            <person name="Barbe V."/>
            <person name="Barnay S."/>
            <person name="Blanchin S."/>
            <person name="Beckerich J.M."/>
            <person name="Beyne E."/>
            <person name="Bleykasten C."/>
            <person name="Boisrame A."/>
            <person name="Boyer J."/>
            <person name="Cattolico L."/>
            <person name="Confanioleri F."/>
            <person name="de Daruvar A."/>
            <person name="Despons L."/>
            <person name="Fabre E."/>
            <person name="Fairhead C."/>
            <person name="Ferry-Dumazet H."/>
            <person name="Groppi A."/>
            <person name="Hantraye F."/>
            <person name="Hennequin C."/>
            <person name="Jauniaux N."/>
            <person name="Joyet P."/>
            <person name="Kachouri R."/>
            <person name="Kerrest A."/>
            <person name="Koszul R."/>
            <person name="Lemaire M."/>
            <person name="Lesur I."/>
            <person name="Ma L."/>
            <person name="Muller H."/>
            <person name="Nicaud J.M."/>
            <person name="Nikolski M."/>
            <person name="Oztas S."/>
            <person name="Ozier-Kalogeropoulos O."/>
            <person name="Pellenz S."/>
            <person name="Potier S."/>
            <person name="Richard G.F."/>
            <person name="Straub M.L."/>
            <person name="Suleau A."/>
            <person name="Swennene D."/>
            <person name="Tekaia F."/>
            <person name="Wesolowski-Louvel M."/>
            <person name="Westhof E."/>
            <person name="Wirth B."/>
            <person name="Zeniou-Meyer M."/>
            <person name="Zivanovic I."/>
            <person name="Bolotin-Fukuhara M."/>
            <person name="Thierry A."/>
            <person name="Bouchier C."/>
            <person name="Caudron B."/>
            <person name="Scarpelli C."/>
            <person name="Gaillardin C."/>
            <person name="Weissenbach J."/>
            <person name="Wincker P."/>
            <person name="Souciet J.L."/>
        </authorList>
    </citation>
    <scope>NUCLEOTIDE SEQUENCE [LARGE SCALE GENOMIC DNA]</scope>
    <source>
        <strain evidence="8">ATCC 8585 / CBS 2359 / DSM 70799 / NBRC 1267 / NRRL Y-1140 / WM37</strain>
    </source>
</reference>
<dbReference type="KEGG" id="kla:KLLA0_F16214g"/>
<evidence type="ECO:0000313" key="7">
    <source>
        <dbReference type="EMBL" id="CAG98518.1"/>
    </source>
</evidence>
<proteinExistence type="predicted"/>
<dbReference type="Gene3D" id="4.10.1110.10">
    <property type="entry name" value="AN1-like Zinc finger"/>
    <property type="match status" value="1"/>
</dbReference>
<keyword evidence="3" id="KW-0862">Zinc</keyword>
<organism evidence="7 8">
    <name type="scientific">Kluyveromyces lactis (strain ATCC 8585 / CBS 2359 / DSM 70799 / NBRC 1267 / NRRL Y-1140 / WM37)</name>
    <name type="common">Yeast</name>
    <name type="synonym">Candida sphaerica</name>
    <dbReference type="NCBI Taxonomy" id="284590"/>
    <lineage>
        <taxon>Eukaryota</taxon>
        <taxon>Fungi</taxon>
        <taxon>Dikarya</taxon>
        <taxon>Ascomycota</taxon>
        <taxon>Saccharomycotina</taxon>
        <taxon>Saccharomycetes</taxon>
        <taxon>Saccharomycetales</taxon>
        <taxon>Saccharomycetaceae</taxon>
        <taxon>Kluyveromyces</taxon>
    </lineage>
</organism>
<sequence length="118" mass="13329">MPETINNNFTGENSEMRAEHADESGVANGGIKVTTQSRVAKKDVKKKKKKDKCCFEKCSSSAVKFIGDCNFCDGHFCSKHRLLENHQCQGLKSCKDQMHQRNADKLHKEQPIVPKIHI</sequence>
<feature type="domain" description="AN1-type" evidence="6">
    <location>
        <begin position="47"/>
        <end position="96"/>
    </location>
</feature>
<dbReference type="STRING" id="284590.Q6CJS9"/>
<dbReference type="PaxDb" id="284590-Q6CJS9"/>
<dbReference type="InParanoid" id="Q6CJS9"/>
<dbReference type="InterPro" id="IPR000058">
    <property type="entry name" value="Znf_AN1"/>
</dbReference>
<evidence type="ECO:0000256" key="1">
    <source>
        <dbReference type="ARBA" id="ARBA00022723"/>
    </source>
</evidence>
<protein>
    <submittedName>
        <fullName evidence="7">KLLA0F16214p</fullName>
    </submittedName>
</protein>
<evidence type="ECO:0000256" key="3">
    <source>
        <dbReference type="ARBA" id="ARBA00022833"/>
    </source>
</evidence>
<dbReference type="GO" id="GO:0008270">
    <property type="term" value="F:zinc ion binding"/>
    <property type="evidence" value="ECO:0007669"/>
    <property type="project" value="UniProtKB-KW"/>
</dbReference>
<feature type="compositionally biased region" description="Polar residues" evidence="5">
    <location>
        <begin position="1"/>
        <end position="13"/>
    </location>
</feature>
<keyword evidence="1" id="KW-0479">Metal-binding</keyword>
<gene>
    <name evidence="7" type="ORF">KLLA0_F16214g</name>
</gene>
<evidence type="ECO:0000256" key="2">
    <source>
        <dbReference type="ARBA" id="ARBA00022771"/>
    </source>
</evidence>
<dbReference type="eggNOG" id="ENOG502S4H4">
    <property type="taxonomic scope" value="Eukaryota"/>
</dbReference>
<dbReference type="HOGENOM" id="CLU_010412_4_3_1"/>
<dbReference type="AlphaFoldDB" id="Q6CJS9"/>
<evidence type="ECO:0000256" key="4">
    <source>
        <dbReference type="PROSITE-ProRule" id="PRU00449"/>
    </source>
</evidence>
<evidence type="ECO:0000256" key="5">
    <source>
        <dbReference type="SAM" id="MobiDB-lite"/>
    </source>
</evidence>
<feature type="region of interest" description="Disordered" evidence="5">
    <location>
        <begin position="1"/>
        <end position="30"/>
    </location>
</feature>